<reference evidence="2 3" key="1">
    <citation type="journal article" date="2016" name="Proc. Natl. Acad. Sci. U.S.A.">
        <title>Comparative genomics of biotechnologically important yeasts.</title>
        <authorList>
            <person name="Riley R."/>
            <person name="Haridas S."/>
            <person name="Wolfe K.H."/>
            <person name="Lopes M.R."/>
            <person name="Hittinger C.T."/>
            <person name="Goeker M."/>
            <person name="Salamov A.A."/>
            <person name="Wisecaver J.H."/>
            <person name="Long T.M."/>
            <person name="Calvey C.H."/>
            <person name="Aerts A.L."/>
            <person name="Barry K.W."/>
            <person name="Choi C."/>
            <person name="Clum A."/>
            <person name="Coughlan A.Y."/>
            <person name="Deshpande S."/>
            <person name="Douglass A.P."/>
            <person name="Hanson S.J."/>
            <person name="Klenk H.-P."/>
            <person name="LaButti K.M."/>
            <person name="Lapidus A."/>
            <person name="Lindquist E.A."/>
            <person name="Lipzen A.M."/>
            <person name="Meier-Kolthoff J.P."/>
            <person name="Ohm R.A."/>
            <person name="Otillar R.P."/>
            <person name="Pangilinan J.L."/>
            <person name="Peng Y."/>
            <person name="Rokas A."/>
            <person name="Rosa C.A."/>
            <person name="Scheuner C."/>
            <person name="Sibirny A.A."/>
            <person name="Slot J.C."/>
            <person name="Stielow J.B."/>
            <person name="Sun H."/>
            <person name="Kurtzman C.P."/>
            <person name="Blackwell M."/>
            <person name="Grigoriev I.V."/>
            <person name="Jeffries T.W."/>
        </authorList>
    </citation>
    <scope>NUCLEOTIDE SEQUENCE [LARGE SCALE GENOMIC DNA]</scope>
    <source>
        <strain evidence="2 3">DSM 6958</strain>
    </source>
</reference>
<gene>
    <name evidence="2" type="ORF">NADFUDRAFT_84575</name>
</gene>
<keyword evidence="3" id="KW-1185">Reference proteome</keyword>
<evidence type="ECO:0000313" key="3">
    <source>
        <dbReference type="Proteomes" id="UP000095009"/>
    </source>
</evidence>
<sequence length="218" mass="24202">MSAPPSTPLSSSPSTITASELPNNYTHPKEYEDNKLLKLLVAQHAHSYGDSPASFDKIVEALNCHPLLIEQFANKHNDFLPIKSENADLIEAETGTLALQKSDIMSLYEYMLRTNDLHPSTHPCSTPTPTPISSQLPVPAAHISSTAQRMSTPTPTLPSKKYITQLAQLMYMDYSEELLEDLTQLETRFKKLVGEVDQIQSGSLDQELRAKYTSGKNE</sequence>
<feature type="non-terminal residue" evidence="2">
    <location>
        <position position="1"/>
    </location>
</feature>
<dbReference type="Proteomes" id="UP000095009">
    <property type="component" value="Unassembled WGS sequence"/>
</dbReference>
<protein>
    <submittedName>
        <fullName evidence="2">Uncharacterized protein</fullName>
    </submittedName>
</protein>
<name>A0A1E3PCD5_9ASCO</name>
<feature type="region of interest" description="Disordered" evidence="1">
    <location>
        <begin position="1"/>
        <end position="27"/>
    </location>
</feature>
<dbReference type="EMBL" id="KV454416">
    <property type="protein sequence ID" value="ODQ63089.1"/>
    <property type="molecule type" value="Genomic_DNA"/>
</dbReference>
<proteinExistence type="predicted"/>
<feature type="compositionally biased region" description="Low complexity" evidence="1">
    <location>
        <begin position="1"/>
        <end position="19"/>
    </location>
</feature>
<evidence type="ECO:0000256" key="1">
    <source>
        <dbReference type="SAM" id="MobiDB-lite"/>
    </source>
</evidence>
<evidence type="ECO:0000313" key="2">
    <source>
        <dbReference type="EMBL" id="ODQ63089.1"/>
    </source>
</evidence>
<accession>A0A1E3PCD5</accession>
<organism evidence="2 3">
    <name type="scientific">Nadsonia fulvescens var. elongata DSM 6958</name>
    <dbReference type="NCBI Taxonomy" id="857566"/>
    <lineage>
        <taxon>Eukaryota</taxon>
        <taxon>Fungi</taxon>
        <taxon>Dikarya</taxon>
        <taxon>Ascomycota</taxon>
        <taxon>Saccharomycotina</taxon>
        <taxon>Dipodascomycetes</taxon>
        <taxon>Dipodascales</taxon>
        <taxon>Dipodascales incertae sedis</taxon>
        <taxon>Nadsonia</taxon>
    </lineage>
</organism>
<dbReference type="AlphaFoldDB" id="A0A1E3PCD5"/>